<dbReference type="PANTHER" id="PTHR32305:SF15">
    <property type="entry name" value="PROTEIN RHSA-RELATED"/>
    <property type="match status" value="1"/>
</dbReference>
<dbReference type="NCBIfam" id="TIGR03696">
    <property type="entry name" value="Rhs_assc_core"/>
    <property type="match status" value="1"/>
</dbReference>
<organism evidence="1 2">
    <name type="scientific">Candidatus Korobacter versatilis</name>
    <dbReference type="NCBI Taxonomy" id="658062"/>
    <lineage>
        <taxon>Bacteria</taxon>
        <taxon>Pseudomonadati</taxon>
        <taxon>Acidobacteriota</taxon>
        <taxon>Terriglobia</taxon>
        <taxon>Terriglobales</taxon>
        <taxon>Candidatus Korobacteraceae</taxon>
        <taxon>Candidatus Korobacter</taxon>
    </lineage>
</organism>
<evidence type="ECO:0000313" key="2">
    <source>
        <dbReference type="Proteomes" id="UP000779809"/>
    </source>
</evidence>
<sequence>MTQQNLTGGTTTAYILSGFKVIAEYTGSTPALSQEYVYAGGSLLATLDSSGTPTYRHMDHLSARLETDASANVTRTFGHFPYGETWYETGAASRQKFTTYERDTESALDYANARSFIPRLGRFLTADPLAGSIGDPQTLGRYAYTAGDPINLSDPTGMMTCDLATTIEQKAACLLANQDGPAGGGGFGCAPWDASCSSSGFSYYNPNIALSAGELGYMVTNKVGMRLGFVWAPSVQSQSDDGTISITTGYWKLVSLGPDLSNMAYISAAPAANNESYAWTFTKAFFKNFSLKAVYNSFGEGGCDRLMAETFADAFNPLPGDGVGPGDVAELGPKAVAGAGQAAASAYSVYQGLSVPLRSSIYRGLQSSTYGYAGAVEEAAPYAVVVYAGGNALYMAGSAAYNGECH</sequence>
<evidence type="ECO:0000313" key="1">
    <source>
        <dbReference type="EMBL" id="MBI2677295.1"/>
    </source>
</evidence>
<dbReference type="EMBL" id="JACPNR010000002">
    <property type="protein sequence ID" value="MBI2677295.1"/>
    <property type="molecule type" value="Genomic_DNA"/>
</dbReference>
<dbReference type="PANTHER" id="PTHR32305">
    <property type="match status" value="1"/>
</dbReference>
<gene>
    <name evidence="1" type="ORF">HYX28_00780</name>
</gene>
<comment type="caution">
    <text evidence="1">The sequence shown here is derived from an EMBL/GenBank/DDBJ whole genome shotgun (WGS) entry which is preliminary data.</text>
</comment>
<protein>
    <submittedName>
        <fullName evidence="1">RHS repeat-associated core domain-containing protein</fullName>
    </submittedName>
</protein>
<dbReference type="Gene3D" id="2.180.10.10">
    <property type="entry name" value="RHS repeat-associated core"/>
    <property type="match status" value="1"/>
</dbReference>
<dbReference type="InterPro" id="IPR022385">
    <property type="entry name" value="Rhs_assc_core"/>
</dbReference>
<name>A0A932EN35_9BACT</name>
<dbReference type="InterPro" id="IPR050708">
    <property type="entry name" value="T6SS_VgrG/RHS"/>
</dbReference>
<proteinExistence type="predicted"/>
<accession>A0A932EN35</accession>
<reference evidence="1" key="1">
    <citation type="submission" date="2020-07" db="EMBL/GenBank/DDBJ databases">
        <title>Huge and variable diversity of episymbiotic CPR bacteria and DPANN archaea in groundwater ecosystems.</title>
        <authorList>
            <person name="He C.Y."/>
            <person name="Keren R."/>
            <person name="Whittaker M."/>
            <person name="Farag I.F."/>
            <person name="Doudna J."/>
            <person name="Cate J.H.D."/>
            <person name="Banfield J.F."/>
        </authorList>
    </citation>
    <scope>NUCLEOTIDE SEQUENCE</scope>
    <source>
        <strain evidence="1">NC_groundwater_580_Pr5_B-0.1um_64_19</strain>
    </source>
</reference>
<dbReference type="Proteomes" id="UP000779809">
    <property type="component" value="Unassembled WGS sequence"/>
</dbReference>
<dbReference type="AlphaFoldDB" id="A0A932EN35"/>